<dbReference type="InterPro" id="IPR050238">
    <property type="entry name" value="DNA_Rep/Repair_Clamp_Loader"/>
</dbReference>
<dbReference type="EMBL" id="NWSH01001887">
    <property type="protein sequence ID" value="PCG69786.1"/>
    <property type="molecule type" value="Genomic_DNA"/>
</dbReference>
<evidence type="ECO:0000256" key="1">
    <source>
        <dbReference type="ARBA" id="ARBA00004123"/>
    </source>
</evidence>
<evidence type="ECO:0000256" key="3">
    <source>
        <dbReference type="ARBA" id="ARBA00022705"/>
    </source>
</evidence>
<dbReference type="STRING" id="7102.A0A2A4JDE2"/>
<proteinExistence type="inferred from homology"/>
<dbReference type="GO" id="GO:0005663">
    <property type="term" value="C:DNA replication factor C complex"/>
    <property type="evidence" value="ECO:0007669"/>
    <property type="project" value="TreeGrafter"/>
</dbReference>
<dbReference type="GO" id="GO:0005524">
    <property type="term" value="F:ATP binding"/>
    <property type="evidence" value="ECO:0007669"/>
    <property type="project" value="UniProtKB-KW"/>
</dbReference>
<dbReference type="InterPro" id="IPR013748">
    <property type="entry name" value="Rep_factorC_C"/>
</dbReference>
<dbReference type="Gene3D" id="1.20.272.10">
    <property type="match status" value="1"/>
</dbReference>
<name>A0A2A4JDE2_HELVI</name>
<accession>A0A2A4JDE2</accession>
<dbReference type="GO" id="GO:0005634">
    <property type="term" value="C:nucleus"/>
    <property type="evidence" value="ECO:0007669"/>
    <property type="project" value="UniProtKB-SubCell"/>
</dbReference>
<evidence type="ECO:0000256" key="5">
    <source>
        <dbReference type="ARBA" id="ARBA00022840"/>
    </source>
</evidence>
<keyword evidence="6" id="KW-0539">Nucleus</keyword>
<dbReference type="Pfam" id="PF00004">
    <property type="entry name" value="AAA"/>
    <property type="match status" value="1"/>
</dbReference>
<comment type="subcellular location">
    <subcellularLocation>
        <location evidence="1">Nucleus</location>
    </subcellularLocation>
</comment>
<comment type="caution">
    <text evidence="9">The sequence shown here is derived from an EMBL/GenBank/DDBJ whole genome shotgun (WGS) entry which is preliminary data.</text>
</comment>
<gene>
    <name evidence="9" type="ORF">B5V51_3676</name>
</gene>
<dbReference type="InterPro" id="IPR027417">
    <property type="entry name" value="P-loop_NTPase"/>
</dbReference>
<dbReference type="InterPro" id="IPR008921">
    <property type="entry name" value="DNA_pol3_clamp-load_cplx_C"/>
</dbReference>
<evidence type="ECO:0000313" key="9">
    <source>
        <dbReference type="EMBL" id="PCG69786.1"/>
    </source>
</evidence>
<dbReference type="PANTHER" id="PTHR11669">
    <property type="entry name" value="REPLICATION FACTOR C / DNA POLYMERASE III GAMMA-TAU SUBUNIT"/>
    <property type="match status" value="1"/>
</dbReference>
<evidence type="ECO:0000256" key="7">
    <source>
        <dbReference type="SAM" id="MobiDB-lite"/>
    </source>
</evidence>
<evidence type="ECO:0000256" key="2">
    <source>
        <dbReference type="ARBA" id="ARBA00005378"/>
    </source>
</evidence>
<dbReference type="FunFam" id="3.40.50.300:FF:000237">
    <property type="entry name" value="replication factor C subunit 4"/>
    <property type="match status" value="1"/>
</dbReference>
<dbReference type="SUPFAM" id="SSF48019">
    <property type="entry name" value="post-AAA+ oligomerization domain-like"/>
    <property type="match status" value="1"/>
</dbReference>
<feature type="region of interest" description="Disordered" evidence="7">
    <location>
        <begin position="1"/>
        <end position="33"/>
    </location>
</feature>
<keyword evidence="5" id="KW-0067">ATP-binding</keyword>
<dbReference type="AlphaFoldDB" id="A0A2A4JDE2"/>
<evidence type="ECO:0000259" key="8">
    <source>
        <dbReference type="SMART" id="SM00382"/>
    </source>
</evidence>
<comment type="similarity">
    <text evidence="2">Belongs to the activator 1 small subunits family.</text>
</comment>
<dbReference type="GO" id="GO:0006261">
    <property type="term" value="P:DNA-templated DNA replication"/>
    <property type="evidence" value="ECO:0007669"/>
    <property type="project" value="TreeGrafter"/>
</dbReference>
<organism evidence="9">
    <name type="scientific">Heliothis virescens</name>
    <name type="common">Tobacco budworm moth</name>
    <dbReference type="NCBI Taxonomy" id="7102"/>
    <lineage>
        <taxon>Eukaryota</taxon>
        <taxon>Metazoa</taxon>
        <taxon>Ecdysozoa</taxon>
        <taxon>Arthropoda</taxon>
        <taxon>Hexapoda</taxon>
        <taxon>Insecta</taxon>
        <taxon>Pterygota</taxon>
        <taxon>Neoptera</taxon>
        <taxon>Endopterygota</taxon>
        <taxon>Lepidoptera</taxon>
        <taxon>Glossata</taxon>
        <taxon>Ditrysia</taxon>
        <taxon>Noctuoidea</taxon>
        <taxon>Noctuidae</taxon>
        <taxon>Heliothinae</taxon>
        <taxon>Heliothis</taxon>
    </lineage>
</organism>
<evidence type="ECO:0000256" key="4">
    <source>
        <dbReference type="ARBA" id="ARBA00022741"/>
    </source>
</evidence>
<dbReference type="Pfam" id="PF13177">
    <property type="entry name" value="DNA_pol3_delta2"/>
    <property type="match status" value="1"/>
</dbReference>
<protein>
    <recommendedName>
        <fullName evidence="8">AAA+ ATPase domain-containing protein</fullName>
    </recommendedName>
</protein>
<feature type="domain" description="AAA+ ATPase" evidence="8">
    <location>
        <begin position="63"/>
        <end position="197"/>
    </location>
</feature>
<dbReference type="PANTHER" id="PTHR11669:SF20">
    <property type="entry name" value="REPLICATION FACTOR C SUBUNIT 4"/>
    <property type="match status" value="1"/>
</dbReference>
<dbReference type="GO" id="GO:0003677">
    <property type="term" value="F:DNA binding"/>
    <property type="evidence" value="ECO:0007669"/>
    <property type="project" value="InterPro"/>
</dbReference>
<evidence type="ECO:0000256" key="6">
    <source>
        <dbReference type="ARBA" id="ARBA00023242"/>
    </source>
</evidence>
<reference evidence="9" key="1">
    <citation type="submission" date="2017-09" db="EMBL/GenBank/DDBJ databases">
        <title>Contemporary evolution of a Lepidopteran species, Heliothis virescens, in response to modern agricultural practices.</title>
        <authorList>
            <person name="Fritz M.L."/>
            <person name="Deyonke A.M."/>
            <person name="Papanicolaou A."/>
            <person name="Micinski S."/>
            <person name="Westbrook J."/>
            <person name="Gould F."/>
        </authorList>
    </citation>
    <scope>NUCLEOTIDE SEQUENCE [LARGE SCALE GENOMIC DNA]</scope>
    <source>
        <strain evidence="9">HvINT-</strain>
        <tissue evidence="9">Whole body</tissue>
    </source>
</reference>
<dbReference type="CDD" id="cd18140">
    <property type="entry name" value="HLD_clamp_RFC"/>
    <property type="match status" value="2"/>
</dbReference>
<dbReference type="Pfam" id="PF21960">
    <property type="entry name" value="RCF1-5-like_lid"/>
    <property type="match status" value="2"/>
</dbReference>
<keyword evidence="3" id="KW-0235">DNA replication</keyword>
<dbReference type="InterPro" id="IPR003959">
    <property type="entry name" value="ATPase_AAA_core"/>
</dbReference>
<dbReference type="Pfam" id="PF08542">
    <property type="entry name" value="Rep_fac_C"/>
    <property type="match status" value="1"/>
</dbReference>
<dbReference type="CDD" id="cd00009">
    <property type="entry name" value="AAA"/>
    <property type="match status" value="1"/>
</dbReference>
<dbReference type="InterPro" id="IPR047854">
    <property type="entry name" value="RFC_lid"/>
</dbReference>
<dbReference type="InterPro" id="IPR003593">
    <property type="entry name" value="AAA+_ATPase"/>
</dbReference>
<dbReference type="SUPFAM" id="SSF52540">
    <property type="entry name" value="P-loop containing nucleoside triphosphate hydrolases"/>
    <property type="match status" value="2"/>
</dbReference>
<sequence>MQAFLKTGKISASDKPSSSGVKTSGKKKPPAPWVEKYRPKTIDDIVDQGEVVQVLRECLSGGDLPHLLFYGPPGTGKTSAILAAARQLFGDITRDRVLELNASDERGIQVIRDKVKSFAQLTVSSTRPDGRPCPPYKLVILDEADSMTNAAQAALRRTMERETRTTRFCLICNYVSRIIPPITSRCSKFRFKPLARENVIKRLREICEAEGVDVGGGEVLHQAVDTCEGDLRRALTAMQCCQRLLGKITAEGLVEVTGLVPEKLVDQYLSVKNYSELEQFVESFLMEAYSASQLLEQLSATVVTAGHLTNKQNGRPCPPYKLVILDEADSMTNAAQAALRRTMERETRTTRFCLICNYVSRIIPPITSRCSKFRFKPLARENVIKRLREICEAEGVDVGGGEVLHQAVDTCEGDLRRALTAMQCCQRLLGKITAEGLVEVTGLVPEKLVDQYLSVKNYSELEQFVESFLMEAYSASQLLEQLSATVVTAGHLTNKQKCEISDKLAVCAHRLLDGGAELMQLTDLGCTIIMANNNP</sequence>
<dbReference type="Gene3D" id="3.40.50.300">
    <property type="entry name" value="P-loop containing nucleotide triphosphate hydrolases"/>
    <property type="match status" value="2"/>
</dbReference>
<dbReference type="Gene3D" id="1.10.8.60">
    <property type="match status" value="2"/>
</dbReference>
<dbReference type="SMART" id="SM00382">
    <property type="entry name" value="AAA"/>
    <property type="match status" value="1"/>
</dbReference>
<dbReference type="GO" id="GO:0016887">
    <property type="term" value="F:ATP hydrolysis activity"/>
    <property type="evidence" value="ECO:0007669"/>
    <property type="project" value="InterPro"/>
</dbReference>
<dbReference type="GO" id="GO:0006281">
    <property type="term" value="P:DNA repair"/>
    <property type="evidence" value="ECO:0007669"/>
    <property type="project" value="TreeGrafter"/>
</dbReference>
<keyword evidence="4" id="KW-0547">Nucleotide-binding</keyword>
<dbReference type="GO" id="GO:0003689">
    <property type="term" value="F:DNA clamp loader activity"/>
    <property type="evidence" value="ECO:0007669"/>
    <property type="project" value="TreeGrafter"/>
</dbReference>